<reference evidence="2" key="1">
    <citation type="submission" date="2017-02" db="UniProtKB">
        <authorList>
            <consortium name="WormBaseParasite"/>
        </authorList>
    </citation>
    <scope>IDENTIFICATION</scope>
</reference>
<dbReference type="AlphaFoldDB" id="A0A0N5A5Z5"/>
<dbReference type="Proteomes" id="UP000038045">
    <property type="component" value="Unplaced"/>
</dbReference>
<evidence type="ECO:0000313" key="1">
    <source>
        <dbReference type="Proteomes" id="UP000038045"/>
    </source>
</evidence>
<accession>A0A0N5A5Z5</accession>
<protein>
    <submittedName>
        <fullName evidence="2">Oxidoreductase</fullName>
    </submittedName>
</protein>
<dbReference type="WBParaSite" id="PTRK_0001731600.1">
    <property type="protein sequence ID" value="PTRK_0001731600.1"/>
    <property type="gene ID" value="PTRK_0001731600"/>
</dbReference>
<sequence>MQWGGGPRSGGGAYASGAKRPVRLVGFAADPSPHCMGRKNGSAAEFSGLGDRRLHGAFDRSVEGAVFIEGDQAGFGHAAGRGHAVDQGVQRLVALRARRG</sequence>
<evidence type="ECO:0000313" key="2">
    <source>
        <dbReference type="WBParaSite" id="PTRK_0001731600.1"/>
    </source>
</evidence>
<proteinExistence type="predicted"/>
<keyword evidence="1" id="KW-1185">Reference proteome</keyword>
<organism evidence="1 2">
    <name type="scientific">Parastrongyloides trichosuri</name>
    <name type="common">Possum-specific nematode worm</name>
    <dbReference type="NCBI Taxonomy" id="131310"/>
    <lineage>
        <taxon>Eukaryota</taxon>
        <taxon>Metazoa</taxon>
        <taxon>Ecdysozoa</taxon>
        <taxon>Nematoda</taxon>
        <taxon>Chromadorea</taxon>
        <taxon>Rhabditida</taxon>
        <taxon>Tylenchina</taxon>
        <taxon>Panagrolaimomorpha</taxon>
        <taxon>Strongyloidoidea</taxon>
        <taxon>Strongyloididae</taxon>
        <taxon>Parastrongyloides</taxon>
    </lineage>
</organism>
<name>A0A0N5A5Z5_PARTI</name>